<dbReference type="Proteomes" id="UP000410492">
    <property type="component" value="Unassembled WGS sequence"/>
</dbReference>
<dbReference type="EMBL" id="CAACVG010008028">
    <property type="protein sequence ID" value="VEN48108.1"/>
    <property type="molecule type" value="Genomic_DNA"/>
</dbReference>
<dbReference type="OrthoDB" id="10550686at2759"/>
<sequence length="90" mass="10124">MATEILTMLLFEYDCASLFTGALSLDEFLNIQALLRRSFRPVKSLDPAVQTRLYRRKFICYLQVISISLLAAVVHYGAVTPLLGDKKGDL</sequence>
<dbReference type="AlphaFoldDB" id="A0A653CJL8"/>
<keyword evidence="1" id="KW-0812">Transmembrane</keyword>
<evidence type="ECO:0000313" key="2">
    <source>
        <dbReference type="EMBL" id="VEN48108.1"/>
    </source>
</evidence>
<organism evidence="2 3">
    <name type="scientific">Callosobruchus maculatus</name>
    <name type="common">Southern cowpea weevil</name>
    <name type="synonym">Pulse bruchid</name>
    <dbReference type="NCBI Taxonomy" id="64391"/>
    <lineage>
        <taxon>Eukaryota</taxon>
        <taxon>Metazoa</taxon>
        <taxon>Ecdysozoa</taxon>
        <taxon>Arthropoda</taxon>
        <taxon>Hexapoda</taxon>
        <taxon>Insecta</taxon>
        <taxon>Pterygota</taxon>
        <taxon>Neoptera</taxon>
        <taxon>Endopterygota</taxon>
        <taxon>Coleoptera</taxon>
        <taxon>Polyphaga</taxon>
        <taxon>Cucujiformia</taxon>
        <taxon>Chrysomeloidea</taxon>
        <taxon>Chrysomelidae</taxon>
        <taxon>Bruchinae</taxon>
        <taxon>Bruchini</taxon>
        <taxon>Callosobruchus</taxon>
    </lineage>
</organism>
<feature type="non-terminal residue" evidence="2">
    <location>
        <position position="90"/>
    </location>
</feature>
<feature type="transmembrane region" description="Helical" evidence="1">
    <location>
        <begin position="58"/>
        <end position="78"/>
    </location>
</feature>
<accession>A0A653CJL8</accession>
<keyword evidence="3" id="KW-1185">Reference proteome</keyword>
<gene>
    <name evidence="2" type="ORF">CALMAC_LOCUS9682</name>
</gene>
<keyword evidence="1" id="KW-0472">Membrane</keyword>
<protein>
    <submittedName>
        <fullName evidence="2">Uncharacterized protein</fullName>
    </submittedName>
</protein>
<evidence type="ECO:0000256" key="1">
    <source>
        <dbReference type="SAM" id="Phobius"/>
    </source>
</evidence>
<reference evidence="2 3" key="1">
    <citation type="submission" date="2019-01" db="EMBL/GenBank/DDBJ databases">
        <authorList>
            <person name="Sayadi A."/>
        </authorList>
    </citation>
    <scope>NUCLEOTIDE SEQUENCE [LARGE SCALE GENOMIC DNA]</scope>
</reference>
<keyword evidence="1" id="KW-1133">Transmembrane helix</keyword>
<evidence type="ECO:0000313" key="3">
    <source>
        <dbReference type="Proteomes" id="UP000410492"/>
    </source>
</evidence>
<proteinExistence type="predicted"/>
<name>A0A653CJL8_CALMS</name>